<evidence type="ECO:0000313" key="4">
    <source>
        <dbReference type="EMBL" id="KAG7159230.1"/>
    </source>
</evidence>
<dbReference type="EMBL" id="JAHLQT010033762">
    <property type="protein sequence ID" value="KAG7159230.1"/>
    <property type="molecule type" value="Genomic_DNA"/>
</dbReference>
<protein>
    <submittedName>
        <fullName evidence="4">Pro-resilin-like 95</fullName>
    </submittedName>
</protein>
<name>A0A8J5MPU0_HOMAM</name>
<dbReference type="GO" id="GO:0005615">
    <property type="term" value="C:extracellular space"/>
    <property type="evidence" value="ECO:0007669"/>
    <property type="project" value="TreeGrafter"/>
</dbReference>
<dbReference type="InterPro" id="IPR000618">
    <property type="entry name" value="Insect_cuticle"/>
</dbReference>
<feature type="signal peptide" evidence="3">
    <location>
        <begin position="1"/>
        <end position="16"/>
    </location>
</feature>
<keyword evidence="1 2" id="KW-0193">Cuticle</keyword>
<keyword evidence="5" id="KW-1185">Reference proteome</keyword>
<dbReference type="PANTHER" id="PTHR12236:SF79">
    <property type="entry name" value="CUTICULAR PROTEIN 50CB-RELATED"/>
    <property type="match status" value="1"/>
</dbReference>
<dbReference type="AlphaFoldDB" id="A0A8J5MPU0"/>
<keyword evidence="3" id="KW-0732">Signal</keyword>
<proteinExistence type="predicted"/>
<evidence type="ECO:0000313" key="5">
    <source>
        <dbReference type="Proteomes" id="UP000747542"/>
    </source>
</evidence>
<sequence>MGKVIVLAALLVSVLARASNLPHSHHDSPANYEFQYAVTDEYSANDFGQQESRDGDYTQGSYYVLLPDGRRQKVTYTVTGDSGYVAEVTYEGQVQYPTS</sequence>
<evidence type="ECO:0000256" key="2">
    <source>
        <dbReference type="PROSITE-ProRule" id="PRU00497"/>
    </source>
</evidence>
<organism evidence="4 5">
    <name type="scientific">Homarus americanus</name>
    <name type="common">American lobster</name>
    <dbReference type="NCBI Taxonomy" id="6706"/>
    <lineage>
        <taxon>Eukaryota</taxon>
        <taxon>Metazoa</taxon>
        <taxon>Ecdysozoa</taxon>
        <taxon>Arthropoda</taxon>
        <taxon>Crustacea</taxon>
        <taxon>Multicrustacea</taxon>
        <taxon>Malacostraca</taxon>
        <taxon>Eumalacostraca</taxon>
        <taxon>Eucarida</taxon>
        <taxon>Decapoda</taxon>
        <taxon>Pleocyemata</taxon>
        <taxon>Astacidea</taxon>
        <taxon>Nephropoidea</taxon>
        <taxon>Nephropidae</taxon>
        <taxon>Homarus</taxon>
    </lineage>
</organism>
<comment type="caution">
    <text evidence="4">The sequence shown here is derived from an EMBL/GenBank/DDBJ whole genome shotgun (WGS) entry which is preliminary data.</text>
</comment>
<evidence type="ECO:0000256" key="3">
    <source>
        <dbReference type="SAM" id="SignalP"/>
    </source>
</evidence>
<accession>A0A8J5MPU0</accession>
<feature type="chain" id="PRO_5035238143" evidence="3">
    <location>
        <begin position="17"/>
        <end position="99"/>
    </location>
</feature>
<gene>
    <name evidence="4" type="ORF">Hamer_G016626</name>
</gene>
<dbReference type="GO" id="GO:0031012">
    <property type="term" value="C:extracellular matrix"/>
    <property type="evidence" value="ECO:0007669"/>
    <property type="project" value="TreeGrafter"/>
</dbReference>
<reference evidence="4" key="1">
    <citation type="journal article" date="2021" name="Sci. Adv.">
        <title>The American lobster genome reveals insights on longevity, neural, and immune adaptations.</title>
        <authorList>
            <person name="Polinski J.M."/>
            <person name="Zimin A.V."/>
            <person name="Clark K.F."/>
            <person name="Kohn A.B."/>
            <person name="Sadowski N."/>
            <person name="Timp W."/>
            <person name="Ptitsyn A."/>
            <person name="Khanna P."/>
            <person name="Romanova D.Y."/>
            <person name="Williams P."/>
            <person name="Greenwood S.J."/>
            <person name="Moroz L.L."/>
            <person name="Walt D.R."/>
            <person name="Bodnar A.G."/>
        </authorList>
    </citation>
    <scope>NUCLEOTIDE SEQUENCE</scope>
    <source>
        <strain evidence="4">GMGI-L3</strain>
    </source>
</reference>
<dbReference type="GO" id="GO:0042302">
    <property type="term" value="F:structural constituent of cuticle"/>
    <property type="evidence" value="ECO:0007669"/>
    <property type="project" value="UniProtKB-UniRule"/>
</dbReference>
<dbReference type="Proteomes" id="UP000747542">
    <property type="component" value="Unassembled WGS sequence"/>
</dbReference>
<dbReference type="InterPro" id="IPR051217">
    <property type="entry name" value="Insect_Cuticle_Struc_Prot"/>
</dbReference>
<dbReference type="PANTHER" id="PTHR12236">
    <property type="entry name" value="STRUCTURAL CONTITUENT OF CUTICLE"/>
    <property type="match status" value="1"/>
</dbReference>
<dbReference type="Pfam" id="PF00379">
    <property type="entry name" value="Chitin_bind_4"/>
    <property type="match status" value="1"/>
</dbReference>
<evidence type="ECO:0000256" key="1">
    <source>
        <dbReference type="ARBA" id="ARBA00022460"/>
    </source>
</evidence>
<dbReference type="PROSITE" id="PS51155">
    <property type="entry name" value="CHIT_BIND_RR_2"/>
    <property type="match status" value="1"/>
</dbReference>